<protein>
    <submittedName>
        <fullName evidence="2">Long-chain fatty acid--CoA ligase</fullName>
    </submittedName>
</protein>
<keyword evidence="2" id="KW-0436">Ligase</keyword>
<dbReference type="PANTHER" id="PTHR43767:SF11">
    <property type="entry name" value="MEDIUM-CHAIN-FATTY-ACID--COA LIGASE"/>
    <property type="match status" value="1"/>
</dbReference>
<dbReference type="Gene3D" id="3.40.50.12780">
    <property type="entry name" value="N-terminal domain of ligase-like"/>
    <property type="match status" value="1"/>
</dbReference>
<comment type="caution">
    <text evidence="2">The sequence shown here is derived from an EMBL/GenBank/DDBJ whole genome shotgun (WGS) entry which is preliminary data.</text>
</comment>
<feature type="domain" description="AMP-dependent synthetase/ligase" evidence="1">
    <location>
        <begin position="13"/>
        <end position="321"/>
    </location>
</feature>
<dbReference type="AlphaFoldDB" id="A0A537LWP0"/>
<dbReference type="InterPro" id="IPR000873">
    <property type="entry name" value="AMP-dep_synth/lig_dom"/>
</dbReference>
<dbReference type="Proteomes" id="UP000320393">
    <property type="component" value="Unassembled WGS sequence"/>
</dbReference>
<name>A0A537LWP0_9BACT</name>
<dbReference type="Pfam" id="PF00501">
    <property type="entry name" value="AMP-binding"/>
    <property type="match status" value="1"/>
</dbReference>
<dbReference type="InterPro" id="IPR050237">
    <property type="entry name" value="ATP-dep_AMP-bd_enzyme"/>
</dbReference>
<sequence>MRYPLTLPAMLERAERFFPHKEVVSRTASGIFRYTYREYGERVRRLASALLALGVRKGDRIATLGWNQHRHLEAYFAIPSIGAVLHTCNLRLPPAHLAHIINHAEDRIVLVDADLVPLVESVAPELRTVERYVVMSDGREVPPTTLPHAASYEALVGAAEPLRRWPELDEWDPAGMCFSSATTGLPKGVTYTHRAMWLHSLVWGLADTVGVSERDTTLIVVPMFHANAWGTPFTGVWMGSKLVLPGPRPDAKVFCELIQDERVTLAAGVPTVWMGVLALLETTSYDLSSLDRIVCGGSAPPRALIEAVEKRLGARFIHAYG</sequence>
<dbReference type="PANTHER" id="PTHR43767">
    <property type="entry name" value="LONG-CHAIN-FATTY-ACID--COA LIGASE"/>
    <property type="match status" value="1"/>
</dbReference>
<evidence type="ECO:0000259" key="1">
    <source>
        <dbReference type="Pfam" id="PF00501"/>
    </source>
</evidence>
<evidence type="ECO:0000313" key="3">
    <source>
        <dbReference type="Proteomes" id="UP000320393"/>
    </source>
</evidence>
<proteinExistence type="predicted"/>
<dbReference type="InterPro" id="IPR042099">
    <property type="entry name" value="ANL_N_sf"/>
</dbReference>
<dbReference type="SUPFAM" id="SSF56801">
    <property type="entry name" value="Acetyl-CoA synthetase-like"/>
    <property type="match status" value="1"/>
</dbReference>
<dbReference type="EMBL" id="VBAM01000185">
    <property type="protein sequence ID" value="TMJ12424.1"/>
    <property type="molecule type" value="Genomic_DNA"/>
</dbReference>
<organism evidence="2 3">
    <name type="scientific">Candidatus Segetimicrobium genomatis</name>
    <dbReference type="NCBI Taxonomy" id="2569760"/>
    <lineage>
        <taxon>Bacteria</taxon>
        <taxon>Bacillati</taxon>
        <taxon>Candidatus Sysuimicrobiota</taxon>
        <taxon>Candidatus Sysuimicrobiia</taxon>
        <taxon>Candidatus Sysuimicrobiales</taxon>
        <taxon>Candidatus Segetimicrobiaceae</taxon>
        <taxon>Candidatus Segetimicrobium</taxon>
    </lineage>
</organism>
<dbReference type="GO" id="GO:0016874">
    <property type="term" value="F:ligase activity"/>
    <property type="evidence" value="ECO:0007669"/>
    <property type="project" value="UniProtKB-KW"/>
</dbReference>
<feature type="non-terminal residue" evidence="2">
    <location>
        <position position="321"/>
    </location>
</feature>
<reference evidence="2 3" key="1">
    <citation type="journal article" date="2019" name="Nat. Microbiol.">
        <title>Mediterranean grassland soil C-N compound turnover is dependent on rainfall and depth, and is mediated by genomically divergent microorganisms.</title>
        <authorList>
            <person name="Diamond S."/>
            <person name="Andeer P.F."/>
            <person name="Li Z."/>
            <person name="Crits-Christoph A."/>
            <person name="Burstein D."/>
            <person name="Anantharaman K."/>
            <person name="Lane K.R."/>
            <person name="Thomas B.C."/>
            <person name="Pan C."/>
            <person name="Northen T.R."/>
            <person name="Banfield J.F."/>
        </authorList>
    </citation>
    <scope>NUCLEOTIDE SEQUENCE [LARGE SCALE GENOMIC DNA]</scope>
    <source>
        <strain evidence="2">NP_5</strain>
    </source>
</reference>
<gene>
    <name evidence="2" type="ORF">E6H02_05970</name>
</gene>
<accession>A0A537LWP0</accession>
<evidence type="ECO:0000313" key="2">
    <source>
        <dbReference type="EMBL" id="TMJ12424.1"/>
    </source>
</evidence>